<keyword evidence="2" id="KW-0732">Signal</keyword>
<gene>
    <name evidence="3" type="ORF">ACFO6Q_01675</name>
</gene>
<dbReference type="EMBL" id="JBHSHD010000002">
    <property type="protein sequence ID" value="MFC4819011.1"/>
    <property type="molecule type" value="Genomic_DNA"/>
</dbReference>
<comment type="caution">
    <text evidence="3">The sequence shown here is derived from an EMBL/GenBank/DDBJ whole genome shotgun (WGS) entry which is preliminary data.</text>
</comment>
<protein>
    <submittedName>
        <fullName evidence="3">DUF4410 domain-containing protein</fullName>
    </submittedName>
</protein>
<proteinExistence type="predicted"/>
<dbReference type="Proteomes" id="UP001595886">
    <property type="component" value="Unassembled WGS sequence"/>
</dbReference>
<dbReference type="RefSeq" id="WP_380018747.1">
    <property type="nucleotide sequence ID" value="NZ_JBHSHD010000002.1"/>
</dbReference>
<feature type="region of interest" description="Disordered" evidence="1">
    <location>
        <begin position="173"/>
        <end position="193"/>
    </location>
</feature>
<reference evidence="4" key="1">
    <citation type="journal article" date="2019" name="Int. J. Syst. Evol. Microbiol.">
        <title>The Global Catalogue of Microorganisms (GCM) 10K type strain sequencing project: providing services to taxonomists for standard genome sequencing and annotation.</title>
        <authorList>
            <consortium name="The Broad Institute Genomics Platform"/>
            <consortium name="The Broad Institute Genome Sequencing Center for Infectious Disease"/>
            <person name="Wu L."/>
            <person name="Ma J."/>
        </authorList>
    </citation>
    <scope>NUCLEOTIDE SEQUENCE [LARGE SCALE GENOMIC DNA]</scope>
    <source>
        <strain evidence="4">CCUG 30340</strain>
    </source>
</reference>
<sequence length="193" mass="20137">MSVYVARRAFAAACFFVLVLGGCASSPPRAKFAGSAAVNSVVLQANDTAALAVSTAPGVTMADHERARLADQIKTRLAARQALNANAAEPRQYDIDVTVTRYEKGNAFARAMMAGLGQIHLDALIKIFQTGSHTLLSEFSMDKTFAWGGIYGGTTSMGDIEGTFAEGIANAMSGGEKEPKAGAAAERSAVSQK</sequence>
<evidence type="ECO:0000313" key="3">
    <source>
        <dbReference type="EMBL" id="MFC4819011.1"/>
    </source>
</evidence>
<evidence type="ECO:0000256" key="1">
    <source>
        <dbReference type="SAM" id="MobiDB-lite"/>
    </source>
</evidence>
<name>A0ABV9QPH7_9GAMM</name>
<keyword evidence="4" id="KW-1185">Reference proteome</keyword>
<dbReference type="InterPro" id="IPR025522">
    <property type="entry name" value="DUF4410"/>
</dbReference>
<dbReference type="Pfam" id="PF14366">
    <property type="entry name" value="DUF4410"/>
    <property type="match status" value="1"/>
</dbReference>
<feature type="chain" id="PRO_5045653085" evidence="2">
    <location>
        <begin position="25"/>
        <end position="193"/>
    </location>
</feature>
<evidence type="ECO:0000313" key="4">
    <source>
        <dbReference type="Proteomes" id="UP001595886"/>
    </source>
</evidence>
<accession>A0ABV9QPH7</accession>
<evidence type="ECO:0000256" key="2">
    <source>
        <dbReference type="SAM" id="SignalP"/>
    </source>
</evidence>
<dbReference type="PROSITE" id="PS51257">
    <property type="entry name" value="PROKAR_LIPOPROTEIN"/>
    <property type="match status" value="1"/>
</dbReference>
<organism evidence="3 4">
    <name type="scientific">Dokdonella ginsengisoli</name>
    <dbReference type="NCBI Taxonomy" id="363846"/>
    <lineage>
        <taxon>Bacteria</taxon>
        <taxon>Pseudomonadati</taxon>
        <taxon>Pseudomonadota</taxon>
        <taxon>Gammaproteobacteria</taxon>
        <taxon>Lysobacterales</taxon>
        <taxon>Rhodanobacteraceae</taxon>
        <taxon>Dokdonella</taxon>
    </lineage>
</organism>
<feature type="signal peptide" evidence="2">
    <location>
        <begin position="1"/>
        <end position="24"/>
    </location>
</feature>